<dbReference type="Proteomes" id="UP000198795">
    <property type="component" value="Unassembled WGS sequence"/>
</dbReference>
<comment type="caution">
    <text evidence="1">The sequence shown here is derived from an EMBL/GenBank/DDBJ whole genome shotgun (WGS) entry which is preliminary data.</text>
</comment>
<accession>A0A1H0JE70</accession>
<dbReference type="InterPro" id="IPR018727">
    <property type="entry name" value="DUF2267"/>
</dbReference>
<sequence>MTIPMDLQCASKDFEKFLADARDASGLTTRNQTYTMVQGVMLVFRRRLSLKDGIRFASVLPPLLRAIFVSDWDTDEPQRPFDGRSEMTREVQALRKDHNFSPETSIRDVAIALRKNIDEEAFEQVIASLPQEASEFWRR</sequence>
<dbReference type="EMBL" id="FNJC01000001">
    <property type="protein sequence ID" value="SDO42048.1"/>
    <property type="molecule type" value="Genomic_DNA"/>
</dbReference>
<name>A0A1H0JE70_9HYPH</name>
<reference evidence="1 2" key="1">
    <citation type="submission" date="2016-10" db="EMBL/GenBank/DDBJ databases">
        <authorList>
            <person name="Varghese N."/>
            <person name="Submissions S."/>
        </authorList>
    </citation>
    <scope>NUCLEOTIDE SEQUENCE [LARGE SCALE GENOMIC DNA]</scope>
    <source>
        <strain evidence="1 2">CGMCC 1.6497</strain>
    </source>
</reference>
<dbReference type="InterPro" id="IPR038282">
    <property type="entry name" value="DUF2267_sf"/>
</dbReference>
<organism evidence="1 2">
    <name type="scientific">Filomicrobium insigne</name>
    <dbReference type="NCBI Taxonomy" id="418854"/>
    <lineage>
        <taxon>Bacteria</taxon>
        <taxon>Pseudomonadati</taxon>
        <taxon>Pseudomonadota</taxon>
        <taxon>Alphaproteobacteria</taxon>
        <taxon>Hyphomicrobiales</taxon>
        <taxon>Hyphomicrobiaceae</taxon>
        <taxon>Filomicrobium</taxon>
    </lineage>
</organism>
<dbReference type="Pfam" id="PF10025">
    <property type="entry name" value="DUF2267"/>
    <property type="match status" value="1"/>
</dbReference>
<dbReference type="RefSeq" id="WP_090227103.1">
    <property type="nucleotide sequence ID" value="NZ_FNJC01000001.1"/>
</dbReference>
<evidence type="ECO:0000313" key="2">
    <source>
        <dbReference type="Proteomes" id="UP000198795"/>
    </source>
</evidence>
<protein>
    <submittedName>
        <fullName evidence="1">Uncharacterized conserved protein, DUF2267 family</fullName>
    </submittedName>
</protein>
<proteinExistence type="predicted"/>
<gene>
    <name evidence="1" type="ORF">SAMN04488061_1142</name>
</gene>
<evidence type="ECO:0000313" key="1">
    <source>
        <dbReference type="EMBL" id="SDO42048.1"/>
    </source>
</evidence>
<dbReference type="Gene3D" id="1.10.490.110">
    <property type="entry name" value="Uncharacterized conserved protein DUF2267"/>
    <property type="match status" value="1"/>
</dbReference>
<keyword evidence="2" id="KW-1185">Reference proteome</keyword>